<dbReference type="AlphaFoldDB" id="A0A8S4DMT3"/>
<keyword evidence="6" id="KW-0378">Hydrolase</keyword>
<keyword evidence="14" id="KW-1185">Reference proteome</keyword>
<dbReference type="KEGG" id="pxy:105382871"/>
<evidence type="ECO:0000256" key="10">
    <source>
        <dbReference type="ARBA" id="ARBA00069752"/>
    </source>
</evidence>
<evidence type="ECO:0000256" key="3">
    <source>
        <dbReference type="ARBA" id="ARBA00022553"/>
    </source>
</evidence>
<feature type="compositionally biased region" description="Low complexity" evidence="12">
    <location>
        <begin position="273"/>
        <end position="283"/>
    </location>
</feature>
<evidence type="ECO:0000256" key="7">
    <source>
        <dbReference type="ARBA" id="ARBA00022839"/>
    </source>
</evidence>
<dbReference type="GO" id="GO:0071479">
    <property type="term" value="P:cellular response to ionizing radiation"/>
    <property type="evidence" value="ECO:0007669"/>
    <property type="project" value="TreeGrafter"/>
</dbReference>
<dbReference type="GO" id="GO:0000076">
    <property type="term" value="P:DNA replication checkpoint signaling"/>
    <property type="evidence" value="ECO:0007669"/>
    <property type="project" value="TreeGrafter"/>
</dbReference>
<dbReference type="GO" id="GO:0030896">
    <property type="term" value="C:checkpoint clamp complex"/>
    <property type="evidence" value="ECO:0007669"/>
    <property type="project" value="InterPro"/>
</dbReference>
<gene>
    <name evidence="13" type="ORF">PLXY2_LOCUS3341</name>
</gene>
<evidence type="ECO:0000256" key="2">
    <source>
        <dbReference type="ARBA" id="ARBA00008494"/>
    </source>
</evidence>
<evidence type="ECO:0000256" key="1">
    <source>
        <dbReference type="ARBA" id="ARBA00004123"/>
    </source>
</evidence>
<dbReference type="InterPro" id="IPR046938">
    <property type="entry name" value="DNA_clamp_sf"/>
</dbReference>
<keyword evidence="8" id="KW-0539">Nucleus</keyword>
<comment type="function">
    <text evidence="9">Component of the 9-1-1 cell-cycle checkpoint response complex that plays a major role in DNA repair. The 9-1-1 complex is recruited to DNA lesion upon damage by the RAD17-replication factor C (RFC) clamp loader complex. Acts then as a sliding clamp platform on DNA for several proteins involved in long-patch base excision repair (LP-BER). The 9-1-1 complex stimulates DNA polymerase beta (POLB) activity by increasing its affinity for the 3'-OH end of the primer-template and stabilizes POLB to those sites where LP-BER proceeds; endonuclease FEN1 cleavage activity on substrates with double, nick, or gap flaps of distinct sequences and lengths; and DNA ligase I (LIG1) on long-patch base excision repair substrates. The 9-1-1 complex is necessary for the recruitment of RHNO1 to sites of double-stranded breaks (DSB) occurring during the S phase. RAD9A possesses 3'-&gt;5' double stranded DNA exonuclease activity.</text>
</comment>
<reference evidence="13" key="1">
    <citation type="submission" date="2020-11" db="EMBL/GenBank/DDBJ databases">
        <authorList>
            <person name="Whiteford S."/>
        </authorList>
    </citation>
    <scope>NUCLEOTIDE SEQUENCE</scope>
</reference>
<organism evidence="13 14">
    <name type="scientific">Plutella xylostella</name>
    <name type="common">Diamondback moth</name>
    <name type="synonym">Plutella maculipennis</name>
    <dbReference type="NCBI Taxonomy" id="51655"/>
    <lineage>
        <taxon>Eukaryota</taxon>
        <taxon>Metazoa</taxon>
        <taxon>Ecdysozoa</taxon>
        <taxon>Arthropoda</taxon>
        <taxon>Hexapoda</taxon>
        <taxon>Insecta</taxon>
        <taxon>Pterygota</taxon>
        <taxon>Neoptera</taxon>
        <taxon>Endopterygota</taxon>
        <taxon>Lepidoptera</taxon>
        <taxon>Glossata</taxon>
        <taxon>Ditrysia</taxon>
        <taxon>Yponomeutoidea</taxon>
        <taxon>Plutellidae</taxon>
        <taxon>Plutella</taxon>
    </lineage>
</organism>
<comment type="subcellular location">
    <subcellularLocation>
        <location evidence="1">Nucleus</location>
    </subcellularLocation>
</comment>
<comment type="caution">
    <text evidence="13">The sequence shown here is derived from an EMBL/GenBank/DDBJ whole genome shotgun (WGS) entry which is preliminary data.</text>
</comment>
<accession>A0A8S4DMT3</accession>
<evidence type="ECO:0000256" key="8">
    <source>
        <dbReference type="ARBA" id="ARBA00023242"/>
    </source>
</evidence>
<dbReference type="OrthoDB" id="60092at2759"/>
<keyword evidence="5" id="KW-0227">DNA damage</keyword>
<dbReference type="GO" id="GO:0004527">
    <property type="term" value="F:exonuclease activity"/>
    <property type="evidence" value="ECO:0007669"/>
    <property type="project" value="UniProtKB-KW"/>
</dbReference>
<dbReference type="EMBL" id="CAJHNJ030000008">
    <property type="protein sequence ID" value="CAG9104709.1"/>
    <property type="molecule type" value="Genomic_DNA"/>
</dbReference>
<protein>
    <recommendedName>
        <fullName evidence="10">Cell cycle checkpoint control protein RAD9A</fullName>
    </recommendedName>
    <alternativeName>
        <fullName evidence="11">DNA repair exonuclease rad9 homolog A</fullName>
    </alternativeName>
</protein>
<dbReference type="PANTHER" id="PTHR15237:SF0">
    <property type="entry name" value="CELL CYCLE CHECKPOINT CONTROL PROTEIN"/>
    <property type="match status" value="1"/>
</dbReference>
<dbReference type="Gene3D" id="3.70.10.10">
    <property type="match status" value="1"/>
</dbReference>
<sequence length="404" mass="45205">MKCHVPGSNVKVLGRTIHALARFGDELYLESLPDCIMFRTLNAAESAYAMVKFNKSFFSYFNYNYYSTDDNEGLKCKISMKSALNTFKSPTHMDKQVENLEIKLDPEACKLIFQMKCKHGIVKTHYVSILDCKAMQAVYTKDLVPNRITSHHRILSEALSNFQSSDDQVTVEAQSQSLLLRNYIDSNADLTKVIRTQINLKPSEFDSYSIGTDTTITFTLKEFRALLGFAEALTLPLQLHFETTGKPAVFIVHNGATFEAHFVLATSKADTPTQATTQNTTCPDRGKRKETMAQGSASKKPHLDVDISKCLDEDSHLFNFIDMPDENMPMNGSHVDQGGKQSEDCDMNANSNGLDHKQMLDSSHIPASPTSRTMVKSVFKRCFEKTFDPRSLLGAVLAEDSDSE</sequence>
<dbReference type="InterPro" id="IPR007268">
    <property type="entry name" value="Rad9/Ddc1"/>
</dbReference>
<dbReference type="Pfam" id="PF04139">
    <property type="entry name" value="Rad9"/>
    <property type="match status" value="1"/>
</dbReference>
<evidence type="ECO:0000313" key="14">
    <source>
        <dbReference type="Proteomes" id="UP000653454"/>
    </source>
</evidence>
<name>A0A8S4DMT3_PLUXY</name>
<dbReference type="GO" id="GO:0006281">
    <property type="term" value="P:DNA repair"/>
    <property type="evidence" value="ECO:0007669"/>
    <property type="project" value="TreeGrafter"/>
</dbReference>
<evidence type="ECO:0000256" key="4">
    <source>
        <dbReference type="ARBA" id="ARBA00022722"/>
    </source>
</evidence>
<keyword evidence="4" id="KW-0540">Nuclease</keyword>
<dbReference type="PANTHER" id="PTHR15237">
    <property type="entry name" value="DNA REPAIR PROTEIN RAD9"/>
    <property type="match status" value="1"/>
</dbReference>
<dbReference type="SUPFAM" id="SSF55979">
    <property type="entry name" value="DNA clamp"/>
    <property type="match status" value="1"/>
</dbReference>
<dbReference type="FunFam" id="3.70.10.10:FF:000005">
    <property type="entry name" value="Cell cycle checkpoint control protein"/>
    <property type="match status" value="1"/>
</dbReference>
<evidence type="ECO:0000256" key="6">
    <source>
        <dbReference type="ARBA" id="ARBA00022801"/>
    </source>
</evidence>
<feature type="region of interest" description="Disordered" evidence="12">
    <location>
        <begin position="273"/>
        <end position="301"/>
    </location>
</feature>
<dbReference type="Proteomes" id="UP000653454">
    <property type="component" value="Unassembled WGS sequence"/>
</dbReference>
<evidence type="ECO:0000256" key="9">
    <source>
        <dbReference type="ARBA" id="ARBA00059283"/>
    </source>
</evidence>
<evidence type="ECO:0000256" key="11">
    <source>
        <dbReference type="ARBA" id="ARBA00079896"/>
    </source>
</evidence>
<proteinExistence type="inferred from homology"/>
<dbReference type="GO" id="GO:0031573">
    <property type="term" value="P:mitotic intra-S DNA damage checkpoint signaling"/>
    <property type="evidence" value="ECO:0007669"/>
    <property type="project" value="TreeGrafter"/>
</dbReference>
<comment type="similarity">
    <text evidence="2">Belongs to the rad9 family.</text>
</comment>
<keyword evidence="3" id="KW-0597">Phosphoprotein</keyword>
<evidence type="ECO:0000313" key="13">
    <source>
        <dbReference type="EMBL" id="CAG9104709.1"/>
    </source>
</evidence>
<evidence type="ECO:0000256" key="12">
    <source>
        <dbReference type="SAM" id="MobiDB-lite"/>
    </source>
</evidence>
<evidence type="ECO:0000256" key="5">
    <source>
        <dbReference type="ARBA" id="ARBA00022763"/>
    </source>
</evidence>
<keyword evidence="7" id="KW-0269">Exonuclease</keyword>